<dbReference type="EMBL" id="CP060394">
    <property type="protein sequence ID" value="QNI34114.1"/>
    <property type="molecule type" value="Genomic_DNA"/>
</dbReference>
<protein>
    <submittedName>
        <fullName evidence="2">Type II toxin-antitoxin system VapC family toxin</fullName>
    </submittedName>
</protein>
<keyword evidence="3" id="KW-1185">Reference proteome</keyword>
<dbReference type="Gene3D" id="3.40.50.1010">
    <property type="entry name" value="5'-nuclease"/>
    <property type="match status" value="1"/>
</dbReference>
<evidence type="ECO:0000313" key="3">
    <source>
        <dbReference type="Proteomes" id="UP000515312"/>
    </source>
</evidence>
<evidence type="ECO:0000259" key="1">
    <source>
        <dbReference type="Pfam" id="PF01850"/>
    </source>
</evidence>
<name>A0A7G8BNJ4_9BACT</name>
<proteinExistence type="predicted"/>
<organism evidence="2 3">
    <name type="scientific">Alloacidobacterium dinghuense</name>
    <dbReference type="NCBI Taxonomy" id="2763107"/>
    <lineage>
        <taxon>Bacteria</taxon>
        <taxon>Pseudomonadati</taxon>
        <taxon>Acidobacteriota</taxon>
        <taxon>Terriglobia</taxon>
        <taxon>Terriglobales</taxon>
        <taxon>Acidobacteriaceae</taxon>
        <taxon>Alloacidobacterium</taxon>
    </lineage>
</organism>
<reference evidence="2 3" key="1">
    <citation type="submission" date="2020-08" db="EMBL/GenBank/DDBJ databases">
        <title>Edaphobacter telluris sp. nov. and Acidobacterium dinghuensis sp. nov., two acidobacteria isolated from forest soil.</title>
        <authorList>
            <person name="Fu J."/>
            <person name="Qiu L."/>
        </authorList>
    </citation>
    <scope>NUCLEOTIDE SEQUENCE [LARGE SCALE GENOMIC DNA]</scope>
    <source>
        <strain evidence="2">4Y35</strain>
    </source>
</reference>
<dbReference type="InterPro" id="IPR029060">
    <property type="entry name" value="PIN-like_dom_sf"/>
</dbReference>
<gene>
    <name evidence="2" type="ORF">H7849_09520</name>
</gene>
<dbReference type="KEGG" id="adin:H7849_09520"/>
<dbReference type="AlphaFoldDB" id="A0A7G8BNJ4"/>
<dbReference type="CDD" id="cd09854">
    <property type="entry name" value="PIN_VapC-like"/>
    <property type="match status" value="1"/>
</dbReference>
<sequence length="141" mass="15802">MRRICWDTMLFIYLLEGNAAHVSRVRHILEHCYERGDDLCCSYLALAEIIAGAALSTDPKKETVIQNTIRDMGFHFLAFDQGAVLPFSRLRSKNKLRVADSIHLACAASAKVDLFLTGDKQLVKLHVPGVQFIADFNTPLI</sequence>
<dbReference type="Pfam" id="PF01850">
    <property type="entry name" value="PIN"/>
    <property type="match status" value="1"/>
</dbReference>
<dbReference type="SUPFAM" id="SSF88723">
    <property type="entry name" value="PIN domain-like"/>
    <property type="match status" value="1"/>
</dbReference>
<accession>A0A7G8BNJ4</accession>
<dbReference type="RefSeq" id="WP_186746007.1">
    <property type="nucleotide sequence ID" value="NZ_CP060394.1"/>
</dbReference>
<dbReference type="Proteomes" id="UP000515312">
    <property type="component" value="Chromosome"/>
</dbReference>
<evidence type="ECO:0000313" key="2">
    <source>
        <dbReference type="EMBL" id="QNI34114.1"/>
    </source>
</evidence>
<dbReference type="InterPro" id="IPR002716">
    <property type="entry name" value="PIN_dom"/>
</dbReference>
<feature type="domain" description="PIN" evidence="1">
    <location>
        <begin position="4"/>
        <end position="124"/>
    </location>
</feature>